<comment type="caution">
    <text evidence="2">The sequence shown here is derived from an EMBL/GenBank/DDBJ whole genome shotgun (WGS) entry which is preliminary data.</text>
</comment>
<gene>
    <name evidence="2" type="ORF">STVIR_1698</name>
</gene>
<keyword evidence="2" id="KW-0449">Lipoprotein</keyword>
<protein>
    <submittedName>
        <fullName evidence="2">Putative Lipoprotein</fullName>
    </submittedName>
</protein>
<evidence type="ECO:0000256" key="1">
    <source>
        <dbReference type="SAM" id="MobiDB-lite"/>
    </source>
</evidence>
<reference evidence="2 3" key="1">
    <citation type="journal article" date="2013" name="Genome Announc.">
        <title>Draft Genome Sequence of Streptomyces viridochromogenes Strain Tu57, Producer of Avilamycin.</title>
        <authorList>
            <person name="Gruning B.A."/>
            <person name="Erxleben A."/>
            <person name="Hahnlein A."/>
            <person name="Gunther S."/>
        </authorList>
    </citation>
    <scope>NUCLEOTIDE SEQUENCE [LARGE SCALE GENOMIC DNA]</scope>
    <source>
        <strain evidence="2 3">Tue57</strain>
    </source>
</reference>
<evidence type="ECO:0000313" key="3">
    <source>
        <dbReference type="Proteomes" id="UP000011205"/>
    </source>
</evidence>
<name>L8PPB9_STRVR</name>
<dbReference type="RefSeq" id="WP_003997043.1">
    <property type="nucleotide sequence ID" value="NZ_AMLP01000061.1"/>
</dbReference>
<dbReference type="PATRIC" id="fig|1160705.3.peg.1694"/>
<sequence length="223" mass="23077">MRHAPARCAGDDPATPTAAQPSTSQPAAAVLTEAQLKRAFLTGAEAGQYVLKDNNTPAVRPEADRPECRALADMTASGTGPTPQAAAYAGRSYSAKSEAGLMVTTALLSYEGEGAQQALADVRKAVTACAGGFSTSGNNGGATIKYVSVRSEQVTAGGDESTSWLMTGEARGTRLPMHFTSVRVQNTLAVFLTLHLTDPVEAELPADLLDAQVDRVAAALQAR</sequence>
<proteinExistence type="predicted"/>
<feature type="compositionally biased region" description="Low complexity" evidence="1">
    <location>
        <begin position="13"/>
        <end position="27"/>
    </location>
</feature>
<organism evidence="2 3">
    <name type="scientific">Streptomyces viridochromogenes Tue57</name>
    <dbReference type="NCBI Taxonomy" id="1160705"/>
    <lineage>
        <taxon>Bacteria</taxon>
        <taxon>Bacillati</taxon>
        <taxon>Actinomycetota</taxon>
        <taxon>Actinomycetes</taxon>
        <taxon>Kitasatosporales</taxon>
        <taxon>Streptomycetaceae</taxon>
        <taxon>Streptomyces</taxon>
    </lineage>
</organism>
<feature type="region of interest" description="Disordered" evidence="1">
    <location>
        <begin position="1"/>
        <end position="27"/>
    </location>
</feature>
<dbReference type="EMBL" id="AMLP01000061">
    <property type="protein sequence ID" value="ELS57257.1"/>
    <property type="molecule type" value="Genomic_DNA"/>
</dbReference>
<evidence type="ECO:0000313" key="2">
    <source>
        <dbReference type="EMBL" id="ELS57257.1"/>
    </source>
</evidence>
<dbReference type="Proteomes" id="UP000011205">
    <property type="component" value="Unassembled WGS sequence"/>
</dbReference>
<accession>L8PPB9</accession>
<dbReference type="AlphaFoldDB" id="L8PPB9"/>